<dbReference type="PANTHER" id="PTHR35010:SF2">
    <property type="entry name" value="BLL4672 PROTEIN"/>
    <property type="match status" value="1"/>
</dbReference>
<dbReference type="PANTHER" id="PTHR35010">
    <property type="entry name" value="BLL4672 PROTEIN-RELATED"/>
    <property type="match status" value="1"/>
</dbReference>
<organism evidence="2 3">
    <name type="scientific">Asanoa siamensis</name>
    <dbReference type="NCBI Taxonomy" id="926357"/>
    <lineage>
        <taxon>Bacteria</taxon>
        <taxon>Bacillati</taxon>
        <taxon>Actinomycetota</taxon>
        <taxon>Actinomycetes</taxon>
        <taxon>Micromonosporales</taxon>
        <taxon>Micromonosporaceae</taxon>
        <taxon>Asanoa</taxon>
    </lineage>
</organism>
<dbReference type="InterPro" id="IPR010982">
    <property type="entry name" value="Lambda_DNA-bd_dom_sf"/>
</dbReference>
<dbReference type="Proteomes" id="UP000604117">
    <property type="component" value="Unassembled WGS sequence"/>
</dbReference>
<keyword evidence="3" id="KW-1185">Reference proteome</keyword>
<dbReference type="Pfam" id="PF17765">
    <property type="entry name" value="MLTR_LBD"/>
    <property type="match status" value="1"/>
</dbReference>
<feature type="domain" description="HTH cro/C1-type" evidence="1">
    <location>
        <begin position="39"/>
        <end position="79"/>
    </location>
</feature>
<reference evidence="2 3" key="1">
    <citation type="submission" date="2021-01" db="EMBL/GenBank/DDBJ databases">
        <title>Whole genome shotgun sequence of Asanoa siamensis NBRC 107932.</title>
        <authorList>
            <person name="Komaki H."/>
            <person name="Tamura T."/>
        </authorList>
    </citation>
    <scope>NUCLEOTIDE SEQUENCE [LARGE SCALE GENOMIC DNA]</scope>
    <source>
        <strain evidence="2 3">NBRC 107932</strain>
    </source>
</reference>
<comment type="caution">
    <text evidence="2">The sequence shown here is derived from an EMBL/GenBank/DDBJ whole genome shotgun (WGS) entry which is preliminary data.</text>
</comment>
<accession>A0ABQ4CZ02</accession>
<proteinExistence type="predicted"/>
<dbReference type="PROSITE" id="PS50943">
    <property type="entry name" value="HTH_CROC1"/>
    <property type="match status" value="1"/>
</dbReference>
<dbReference type="SMART" id="SM00530">
    <property type="entry name" value="HTH_XRE"/>
    <property type="match status" value="1"/>
</dbReference>
<dbReference type="Gene3D" id="3.30.450.180">
    <property type="match status" value="1"/>
</dbReference>
<gene>
    <name evidence="2" type="ORF">Asi02nite_60300</name>
</gene>
<dbReference type="InterPro" id="IPR041413">
    <property type="entry name" value="MLTR_LBD"/>
</dbReference>
<evidence type="ECO:0000313" key="2">
    <source>
        <dbReference type="EMBL" id="GIF76512.1"/>
    </source>
</evidence>
<dbReference type="InterPro" id="IPR001387">
    <property type="entry name" value="Cro/C1-type_HTH"/>
</dbReference>
<dbReference type="Gene3D" id="1.10.260.40">
    <property type="entry name" value="lambda repressor-like DNA-binding domains"/>
    <property type="match status" value="1"/>
</dbReference>
<sequence length="277" mass="29800">MPGYRCGMSELGTFLRSRREAVAPADVGLPAGRRRRTPGLRRAELAMLAGVSVEYLARLEQGTDRHPSLQVLHALADALLLAREDRELLLLTAKSAGGLRCPRADPASAVRPTVRRLLDGLEPLPAVLLDRLGDVLAHTRAYERLVGPIGLLDDRPANLVRYLCTDDRARTAFPDRERMAGEQATVLRLAAGSGDEAAVALAAELGAAPGFTRRWEMPASTGVERLVHPDVGLLRLAYETLDVAADGQRVLVYLPADEPTEAALDRLARDLVTAAGG</sequence>
<evidence type="ECO:0000313" key="3">
    <source>
        <dbReference type="Proteomes" id="UP000604117"/>
    </source>
</evidence>
<dbReference type="EMBL" id="BONE01000063">
    <property type="protein sequence ID" value="GIF76512.1"/>
    <property type="molecule type" value="Genomic_DNA"/>
</dbReference>
<protein>
    <submittedName>
        <fullName evidence="2">Transcriptional regulator</fullName>
    </submittedName>
</protein>
<dbReference type="Pfam" id="PF13560">
    <property type="entry name" value="HTH_31"/>
    <property type="match status" value="1"/>
</dbReference>
<name>A0ABQ4CZ02_9ACTN</name>
<dbReference type="SUPFAM" id="SSF47413">
    <property type="entry name" value="lambda repressor-like DNA-binding domains"/>
    <property type="match status" value="1"/>
</dbReference>
<evidence type="ECO:0000259" key="1">
    <source>
        <dbReference type="PROSITE" id="PS50943"/>
    </source>
</evidence>